<accession>A0ABQ8FA61</accession>
<feature type="region of interest" description="Disordered" evidence="1">
    <location>
        <begin position="262"/>
        <end position="287"/>
    </location>
</feature>
<dbReference type="InterPro" id="IPR025259">
    <property type="entry name" value="CCDC34/181"/>
</dbReference>
<evidence type="ECO:0000259" key="2">
    <source>
        <dbReference type="Pfam" id="PF13904"/>
    </source>
</evidence>
<proteinExistence type="predicted"/>
<feature type="compositionally biased region" description="Basic and acidic residues" evidence="1">
    <location>
        <begin position="157"/>
        <end position="175"/>
    </location>
</feature>
<evidence type="ECO:0000256" key="1">
    <source>
        <dbReference type="SAM" id="MobiDB-lite"/>
    </source>
</evidence>
<name>A0ABQ8FA61_9FUNG</name>
<comment type="caution">
    <text evidence="3">The sequence shown here is derived from an EMBL/GenBank/DDBJ whole genome shotgun (WGS) entry which is preliminary data.</text>
</comment>
<dbReference type="Pfam" id="PF13904">
    <property type="entry name" value="CCDC34"/>
    <property type="match status" value="1"/>
</dbReference>
<feature type="region of interest" description="Disordered" evidence="1">
    <location>
        <begin position="1"/>
        <end position="26"/>
    </location>
</feature>
<dbReference type="Proteomes" id="UP001648503">
    <property type="component" value="Unassembled WGS sequence"/>
</dbReference>
<protein>
    <recommendedName>
        <fullName evidence="2">Coiled-coil domain-containing protein</fullName>
    </recommendedName>
</protein>
<feature type="region of interest" description="Disordered" evidence="1">
    <location>
        <begin position="143"/>
        <end position="182"/>
    </location>
</feature>
<feature type="domain" description="Coiled-coil" evidence="2">
    <location>
        <begin position="130"/>
        <end position="239"/>
    </location>
</feature>
<dbReference type="EMBL" id="JAFCIX010000336">
    <property type="protein sequence ID" value="KAH6594249.1"/>
    <property type="molecule type" value="Genomic_DNA"/>
</dbReference>
<feature type="region of interest" description="Disordered" evidence="1">
    <location>
        <begin position="50"/>
        <end position="78"/>
    </location>
</feature>
<organism evidence="3 4">
    <name type="scientific">Batrachochytrium salamandrivorans</name>
    <dbReference type="NCBI Taxonomy" id="1357716"/>
    <lineage>
        <taxon>Eukaryota</taxon>
        <taxon>Fungi</taxon>
        <taxon>Fungi incertae sedis</taxon>
        <taxon>Chytridiomycota</taxon>
        <taxon>Chytridiomycota incertae sedis</taxon>
        <taxon>Chytridiomycetes</taxon>
        <taxon>Rhizophydiales</taxon>
        <taxon>Rhizophydiales incertae sedis</taxon>
        <taxon>Batrachochytrium</taxon>
    </lineage>
</organism>
<feature type="compositionally biased region" description="Basic residues" evidence="1">
    <location>
        <begin position="273"/>
        <end position="282"/>
    </location>
</feature>
<feature type="compositionally biased region" description="Polar residues" evidence="1">
    <location>
        <begin position="66"/>
        <end position="75"/>
    </location>
</feature>
<gene>
    <name evidence="3" type="ORF">BASA50_006721</name>
</gene>
<evidence type="ECO:0000313" key="4">
    <source>
        <dbReference type="Proteomes" id="UP001648503"/>
    </source>
</evidence>
<keyword evidence="4" id="KW-1185">Reference proteome</keyword>
<evidence type="ECO:0000313" key="3">
    <source>
        <dbReference type="EMBL" id="KAH6594249.1"/>
    </source>
</evidence>
<sequence>MDGGDSYLNTDVLSTPDISAHYPTQDTPADIDDSIIHALQQLDLQTKKNVLSSWSQGKRRPRNFPSHHTGTNATLGQYDYPQSPLPVETIVSQPKPPVSWAQSINDLLDHPDCMSHLDSHDVDGLIQYLERNKRSYEQWLERKARESNQQKSARLAEATREKVELQKTAAKEQQRKQSSQKRLAQWLYKKEIERLQADAKSRKDLDMEQIVAAKRQEQNKKAFTEWCQQQKMKKRTIDVKGHTQLGDKKMSDRLKWVDIHPESAQISSSSRSGRQHTKHPGRKAIPLLSPPNLYQDYARCKLLVPDYIRKYGVQVASGGMGLAMDQFIDNGVATLAPSKSTTAPKNVNTAKRK</sequence>
<reference evidence="3 4" key="1">
    <citation type="submission" date="2021-02" db="EMBL/GenBank/DDBJ databases">
        <title>Variation within the Batrachochytrium salamandrivorans European outbreak.</title>
        <authorList>
            <person name="Kelly M."/>
            <person name="Pasmans F."/>
            <person name="Shea T.P."/>
            <person name="Munoz J.F."/>
            <person name="Carranza S."/>
            <person name="Cuomo C.A."/>
            <person name="Martel A."/>
        </authorList>
    </citation>
    <scope>NUCLEOTIDE SEQUENCE [LARGE SCALE GENOMIC DNA]</scope>
    <source>
        <strain evidence="3 4">AMFP18/2</strain>
    </source>
</reference>
<feature type="compositionally biased region" description="Polar residues" evidence="1">
    <location>
        <begin position="7"/>
        <end position="26"/>
    </location>
</feature>